<gene>
    <name evidence="1" type="ORF">GQF63_09020</name>
</gene>
<evidence type="ECO:0000313" key="1">
    <source>
        <dbReference type="EMBL" id="MVZ62160.1"/>
    </source>
</evidence>
<dbReference type="Proteomes" id="UP000435036">
    <property type="component" value="Unassembled WGS sequence"/>
</dbReference>
<dbReference type="OrthoDB" id="9880384at2"/>
<dbReference type="RefSeq" id="WP_160368897.1">
    <property type="nucleotide sequence ID" value="NZ_WSQA01000005.1"/>
</dbReference>
<keyword evidence="2" id="KW-1185">Reference proteome</keyword>
<dbReference type="AlphaFoldDB" id="A0A6N8KXG9"/>
<protein>
    <submittedName>
        <fullName evidence="1">Uncharacterized protein</fullName>
    </submittedName>
</protein>
<accession>A0A6N8KXG9</accession>
<organism evidence="1 2">
    <name type="scientific">Sphingobacterium humi</name>
    <dbReference type="NCBI Taxonomy" id="1796905"/>
    <lineage>
        <taxon>Bacteria</taxon>
        <taxon>Pseudomonadati</taxon>
        <taxon>Bacteroidota</taxon>
        <taxon>Sphingobacteriia</taxon>
        <taxon>Sphingobacteriales</taxon>
        <taxon>Sphingobacteriaceae</taxon>
        <taxon>Sphingobacterium</taxon>
    </lineage>
</organism>
<sequence>MNKPTLQDFFESLAFNLSTPMRYSCVVSNCLEVERAKYFDELLNNHLEIVKVPAFASPKELVDFLKAHHNLVLYFEDEILSKRIEYIRLLEGAICANDLGKPWFVTYEGDNFVFKGKIIIASRLSKEELKKREQLHYILRDSIVL</sequence>
<name>A0A6N8KXG9_9SPHI</name>
<evidence type="ECO:0000313" key="2">
    <source>
        <dbReference type="Proteomes" id="UP000435036"/>
    </source>
</evidence>
<reference evidence="1 2" key="1">
    <citation type="submission" date="2019-12" db="EMBL/GenBank/DDBJ databases">
        <authorList>
            <person name="Dong K."/>
        </authorList>
    </citation>
    <scope>NUCLEOTIDE SEQUENCE [LARGE SCALE GENOMIC DNA]</scope>
    <source>
        <strain evidence="1 2">JCM 31225</strain>
    </source>
</reference>
<comment type="caution">
    <text evidence="1">The sequence shown here is derived from an EMBL/GenBank/DDBJ whole genome shotgun (WGS) entry which is preliminary data.</text>
</comment>
<dbReference type="EMBL" id="WSQA01000005">
    <property type="protein sequence ID" value="MVZ62160.1"/>
    <property type="molecule type" value="Genomic_DNA"/>
</dbReference>
<proteinExistence type="predicted"/>